<evidence type="ECO:0000256" key="3">
    <source>
        <dbReference type="ARBA" id="ARBA00022692"/>
    </source>
</evidence>
<evidence type="ECO:0000256" key="5">
    <source>
        <dbReference type="ARBA" id="ARBA00023136"/>
    </source>
</evidence>
<organism evidence="7 8">
    <name type="scientific">Lynx pardinus</name>
    <name type="common">Iberian lynx</name>
    <name type="synonym">Felis pardina</name>
    <dbReference type="NCBI Taxonomy" id="191816"/>
    <lineage>
        <taxon>Eukaryota</taxon>
        <taxon>Metazoa</taxon>
        <taxon>Chordata</taxon>
        <taxon>Craniata</taxon>
        <taxon>Vertebrata</taxon>
        <taxon>Euteleostomi</taxon>
        <taxon>Mammalia</taxon>
        <taxon>Eutheria</taxon>
        <taxon>Laurasiatheria</taxon>
        <taxon>Carnivora</taxon>
        <taxon>Feliformia</taxon>
        <taxon>Felidae</taxon>
        <taxon>Felinae</taxon>
        <taxon>Lynx</taxon>
    </lineage>
</organism>
<dbReference type="GO" id="GO:0005886">
    <property type="term" value="C:plasma membrane"/>
    <property type="evidence" value="ECO:0007669"/>
    <property type="project" value="UniProtKB-SubCell"/>
</dbReference>
<evidence type="ECO:0000256" key="4">
    <source>
        <dbReference type="ARBA" id="ARBA00022989"/>
    </source>
</evidence>
<feature type="non-terminal residue" evidence="7">
    <location>
        <position position="59"/>
    </location>
</feature>
<comment type="subcellular location">
    <subcellularLocation>
        <location evidence="1">Cell membrane</location>
        <topology evidence="1">Multi-pass membrane protein</topology>
    </subcellularLocation>
</comment>
<sequence length="59" mass="6437">KKIKLSGLALDHKVTGDRFYTHVTIVGQRLSQKAPSLEDGAEVFISSQDVRGISESPPE</sequence>
<accession>A0A485MXT1</accession>
<evidence type="ECO:0000313" key="7">
    <source>
        <dbReference type="EMBL" id="VFV25871.1"/>
    </source>
</evidence>
<feature type="non-terminal residue" evidence="7">
    <location>
        <position position="1"/>
    </location>
</feature>
<dbReference type="GO" id="GO:0015179">
    <property type="term" value="F:L-amino acid transmembrane transporter activity"/>
    <property type="evidence" value="ECO:0007669"/>
    <property type="project" value="TreeGrafter"/>
</dbReference>
<evidence type="ECO:0000256" key="2">
    <source>
        <dbReference type="ARBA" id="ARBA00022475"/>
    </source>
</evidence>
<protein>
    <submittedName>
        <fullName evidence="7">Large neutral amino acids</fullName>
    </submittedName>
</protein>
<dbReference type="Proteomes" id="UP000386466">
    <property type="component" value="Unassembled WGS sequence"/>
</dbReference>
<keyword evidence="5" id="KW-0472">Membrane</keyword>
<evidence type="ECO:0000256" key="1">
    <source>
        <dbReference type="ARBA" id="ARBA00004651"/>
    </source>
</evidence>
<evidence type="ECO:0000256" key="6">
    <source>
        <dbReference type="ARBA" id="ARBA00023180"/>
    </source>
</evidence>
<keyword evidence="4" id="KW-1133">Transmembrane helix</keyword>
<dbReference type="GO" id="GO:0015175">
    <property type="term" value="F:neutral L-amino acid transmembrane transporter activity"/>
    <property type="evidence" value="ECO:0007669"/>
    <property type="project" value="TreeGrafter"/>
</dbReference>
<name>A0A485MXT1_LYNPA</name>
<keyword evidence="3" id="KW-0812">Transmembrane</keyword>
<proteinExistence type="predicted"/>
<reference evidence="7 8" key="1">
    <citation type="submission" date="2019-01" db="EMBL/GenBank/DDBJ databases">
        <authorList>
            <person name="Alioto T."/>
            <person name="Alioto T."/>
        </authorList>
    </citation>
    <scope>NUCLEOTIDE SEQUENCE [LARGE SCALE GENOMIC DNA]</scope>
</reference>
<evidence type="ECO:0000313" key="8">
    <source>
        <dbReference type="Proteomes" id="UP000386466"/>
    </source>
</evidence>
<dbReference type="PANTHER" id="PTHR20766:SF0">
    <property type="entry name" value="LARGE NEUTRAL AMINO ACIDS TRANSPORTER SMALL SUBUNIT 3"/>
    <property type="match status" value="1"/>
</dbReference>
<keyword evidence="2" id="KW-1003">Cell membrane</keyword>
<keyword evidence="8" id="KW-1185">Reference proteome</keyword>
<dbReference type="AlphaFoldDB" id="A0A485MXT1"/>
<keyword evidence="6" id="KW-0325">Glycoprotein</keyword>
<gene>
    <name evidence="7" type="ORF">LYPA_23C013494</name>
</gene>
<dbReference type="EMBL" id="CAAGRJ010008045">
    <property type="protein sequence ID" value="VFV25871.1"/>
    <property type="molecule type" value="Genomic_DNA"/>
</dbReference>
<dbReference type="PANTHER" id="PTHR20766">
    <property type="entry name" value="LARGE NEUTRAL AMINO ACIDS TRANSPORTER SMALL SUBUNIT 4-LIKE ISOFORM X1"/>
    <property type="match status" value="1"/>
</dbReference>